<evidence type="ECO:0000313" key="1">
    <source>
        <dbReference type="EMBL" id="GCC40229.1"/>
    </source>
</evidence>
<dbReference type="EMBL" id="BEZZ01030304">
    <property type="protein sequence ID" value="GCC40229.1"/>
    <property type="molecule type" value="Genomic_DNA"/>
</dbReference>
<dbReference type="Proteomes" id="UP000287033">
    <property type="component" value="Unassembled WGS sequence"/>
</dbReference>
<proteinExistence type="predicted"/>
<evidence type="ECO:0000313" key="2">
    <source>
        <dbReference type="Proteomes" id="UP000287033"/>
    </source>
</evidence>
<feature type="non-terminal residue" evidence="1">
    <location>
        <position position="39"/>
    </location>
</feature>
<sequence>MADSLVALGLGAWLSEQSERLGIRQPTPVQQHCIPAILR</sequence>
<gene>
    <name evidence="1" type="ORF">chiPu_0023972</name>
</gene>
<organism evidence="1 2">
    <name type="scientific">Chiloscyllium punctatum</name>
    <name type="common">Brownbanded bambooshark</name>
    <name type="synonym">Hemiscyllium punctatum</name>
    <dbReference type="NCBI Taxonomy" id="137246"/>
    <lineage>
        <taxon>Eukaryota</taxon>
        <taxon>Metazoa</taxon>
        <taxon>Chordata</taxon>
        <taxon>Craniata</taxon>
        <taxon>Vertebrata</taxon>
        <taxon>Chondrichthyes</taxon>
        <taxon>Elasmobranchii</taxon>
        <taxon>Galeomorphii</taxon>
        <taxon>Galeoidea</taxon>
        <taxon>Orectolobiformes</taxon>
        <taxon>Hemiscylliidae</taxon>
        <taxon>Chiloscyllium</taxon>
    </lineage>
</organism>
<evidence type="ECO:0008006" key="3">
    <source>
        <dbReference type="Google" id="ProtNLM"/>
    </source>
</evidence>
<accession>A0A401TC66</accession>
<protein>
    <recommendedName>
        <fullName evidence="3">RNA helicase</fullName>
    </recommendedName>
</protein>
<comment type="caution">
    <text evidence="1">The sequence shown here is derived from an EMBL/GenBank/DDBJ whole genome shotgun (WGS) entry which is preliminary data.</text>
</comment>
<name>A0A401TC66_CHIPU</name>
<reference evidence="1 2" key="1">
    <citation type="journal article" date="2018" name="Nat. Ecol. Evol.">
        <title>Shark genomes provide insights into elasmobranch evolution and the origin of vertebrates.</title>
        <authorList>
            <person name="Hara Y"/>
            <person name="Yamaguchi K"/>
            <person name="Onimaru K"/>
            <person name="Kadota M"/>
            <person name="Koyanagi M"/>
            <person name="Keeley SD"/>
            <person name="Tatsumi K"/>
            <person name="Tanaka K"/>
            <person name="Motone F"/>
            <person name="Kageyama Y"/>
            <person name="Nozu R"/>
            <person name="Adachi N"/>
            <person name="Nishimura O"/>
            <person name="Nakagawa R"/>
            <person name="Tanegashima C"/>
            <person name="Kiyatake I"/>
            <person name="Matsumoto R"/>
            <person name="Murakumo K"/>
            <person name="Nishida K"/>
            <person name="Terakita A"/>
            <person name="Kuratani S"/>
            <person name="Sato K"/>
            <person name="Hyodo S Kuraku.S."/>
        </authorList>
    </citation>
    <scope>NUCLEOTIDE SEQUENCE [LARGE SCALE GENOMIC DNA]</scope>
</reference>
<dbReference type="AlphaFoldDB" id="A0A401TC66"/>
<keyword evidence="2" id="KW-1185">Reference proteome</keyword>
<dbReference type="Gene3D" id="3.40.50.300">
    <property type="entry name" value="P-loop containing nucleotide triphosphate hydrolases"/>
    <property type="match status" value="1"/>
</dbReference>
<dbReference type="InterPro" id="IPR027417">
    <property type="entry name" value="P-loop_NTPase"/>
</dbReference>